<protein>
    <submittedName>
        <fullName evidence="7">Methyl-branched lipid omega-hydroxylase</fullName>
    </submittedName>
</protein>
<comment type="caution">
    <text evidence="7">The sequence shown here is derived from an EMBL/GenBank/DDBJ whole genome shotgun (WGS) entry which is preliminary data.</text>
</comment>
<evidence type="ECO:0000256" key="6">
    <source>
        <dbReference type="ARBA" id="ARBA00023033"/>
    </source>
</evidence>
<name>A0A919GXD2_9ACTN</name>
<dbReference type="FunFam" id="1.10.630.10:FF:000018">
    <property type="entry name" value="Cytochrome P450 monooxygenase"/>
    <property type="match status" value="1"/>
</dbReference>
<dbReference type="InterPro" id="IPR036396">
    <property type="entry name" value="Cyt_P450_sf"/>
</dbReference>
<dbReference type="EMBL" id="BNEE01000006">
    <property type="protein sequence ID" value="GHI86683.1"/>
    <property type="molecule type" value="Genomic_DNA"/>
</dbReference>
<evidence type="ECO:0000256" key="2">
    <source>
        <dbReference type="ARBA" id="ARBA00022617"/>
    </source>
</evidence>
<dbReference type="RefSeq" id="WP_202205085.1">
    <property type="nucleotide sequence ID" value="NZ_BNEE01000006.1"/>
</dbReference>
<evidence type="ECO:0000313" key="8">
    <source>
        <dbReference type="Proteomes" id="UP000600026"/>
    </source>
</evidence>
<dbReference type="PANTHER" id="PTHR46696:SF4">
    <property type="entry name" value="BIOTIN BIOSYNTHESIS CYTOCHROME P450"/>
    <property type="match status" value="1"/>
</dbReference>
<evidence type="ECO:0000256" key="3">
    <source>
        <dbReference type="ARBA" id="ARBA00022723"/>
    </source>
</evidence>
<dbReference type="GO" id="GO:0020037">
    <property type="term" value="F:heme binding"/>
    <property type="evidence" value="ECO:0007669"/>
    <property type="project" value="InterPro"/>
</dbReference>
<evidence type="ECO:0000256" key="1">
    <source>
        <dbReference type="ARBA" id="ARBA00010617"/>
    </source>
</evidence>
<dbReference type="InterPro" id="IPR002397">
    <property type="entry name" value="Cyt_P450_B"/>
</dbReference>
<evidence type="ECO:0000256" key="4">
    <source>
        <dbReference type="ARBA" id="ARBA00023002"/>
    </source>
</evidence>
<dbReference type="GO" id="GO:0036199">
    <property type="term" value="F:cholest-4-en-3-one 26-monooxygenase activity"/>
    <property type="evidence" value="ECO:0007669"/>
    <property type="project" value="TreeGrafter"/>
</dbReference>
<proteinExistence type="inferred from homology"/>
<keyword evidence="2" id="KW-0349">Heme</keyword>
<dbReference type="CDD" id="cd11033">
    <property type="entry name" value="CYP142-like"/>
    <property type="match status" value="1"/>
</dbReference>
<keyword evidence="3" id="KW-0479">Metal-binding</keyword>
<dbReference type="AlphaFoldDB" id="A0A919GXD2"/>
<dbReference type="GO" id="GO:0005506">
    <property type="term" value="F:iron ion binding"/>
    <property type="evidence" value="ECO:0007669"/>
    <property type="project" value="InterPro"/>
</dbReference>
<dbReference type="SUPFAM" id="SSF48264">
    <property type="entry name" value="Cytochrome P450"/>
    <property type="match status" value="1"/>
</dbReference>
<accession>A0A919GXD2</accession>
<dbReference type="PANTHER" id="PTHR46696">
    <property type="entry name" value="P450, PUTATIVE (EUROFUNG)-RELATED"/>
    <property type="match status" value="1"/>
</dbReference>
<gene>
    <name evidence="7" type="primary">cyp124_1</name>
    <name evidence="7" type="ORF">Sxan_40470</name>
</gene>
<evidence type="ECO:0000313" key="7">
    <source>
        <dbReference type="EMBL" id="GHI86683.1"/>
    </source>
</evidence>
<dbReference type="Gene3D" id="1.10.630.10">
    <property type="entry name" value="Cytochrome P450"/>
    <property type="match status" value="1"/>
</dbReference>
<keyword evidence="5" id="KW-0408">Iron</keyword>
<dbReference type="GO" id="GO:0008395">
    <property type="term" value="F:steroid hydroxylase activity"/>
    <property type="evidence" value="ECO:0007669"/>
    <property type="project" value="TreeGrafter"/>
</dbReference>
<sequence length="406" mass="45117">MIPTGEVDLLEDTWARGVPHEQFARLRREDPVHWHEVPGGHEGFYAVTRHADVKAVSRDAELWSTELGSFMVRDQSPESLETLRLVLLGMDAPRHSRYRALVSAGFTPRVVRRLAARIGERAKALVDTAVVPGRDMDFVSEVAAWLPIQTICEMVGVPQGDEPLIFDWSNRMAGGQDPELSAGRHDSDLAAAEIYAYCDALAAERRLHPREDILSTLVHAEVEGDRLTQHEINMFFVLLCVAGNETTRNLLSATVLALAEHPAARAELAAAPHDEPLWTSATEEFLRWGGSIHNFRRTATRDTVLRGRPIAAGQKVVTFYTSANRDEDVFADPFTFDIRRTPNEHLAFGGGGPHFCLGAGLARTQIKALIRELLLRHPGFGVTGEVRRLRSDFINGIKHLPVHFDA</sequence>
<dbReference type="InterPro" id="IPR001128">
    <property type="entry name" value="Cyt_P450"/>
</dbReference>
<comment type="similarity">
    <text evidence="1">Belongs to the cytochrome P450 family.</text>
</comment>
<organism evidence="7 8">
    <name type="scientific">Streptomyces xanthophaeus</name>
    <dbReference type="NCBI Taxonomy" id="67385"/>
    <lineage>
        <taxon>Bacteria</taxon>
        <taxon>Bacillati</taxon>
        <taxon>Actinomycetota</taxon>
        <taxon>Actinomycetes</taxon>
        <taxon>Kitasatosporales</taxon>
        <taxon>Streptomycetaceae</taxon>
        <taxon>Streptomyces</taxon>
    </lineage>
</organism>
<dbReference type="PRINTS" id="PR00359">
    <property type="entry name" value="BP450"/>
</dbReference>
<keyword evidence="8" id="KW-1185">Reference proteome</keyword>
<dbReference type="Proteomes" id="UP000600026">
    <property type="component" value="Unassembled WGS sequence"/>
</dbReference>
<keyword evidence="4" id="KW-0560">Oxidoreductase</keyword>
<dbReference type="Pfam" id="PF00067">
    <property type="entry name" value="p450"/>
    <property type="match status" value="1"/>
</dbReference>
<reference evidence="7" key="1">
    <citation type="submission" date="2020-09" db="EMBL/GenBank/DDBJ databases">
        <title>Whole genome shotgun sequence of Streptomyces xanthophaeus NBRC 12829.</title>
        <authorList>
            <person name="Komaki H."/>
            <person name="Tamura T."/>
        </authorList>
    </citation>
    <scope>NUCLEOTIDE SEQUENCE</scope>
    <source>
        <strain evidence="7">NBRC 12829</strain>
    </source>
</reference>
<keyword evidence="6" id="KW-0503">Monooxygenase</keyword>
<evidence type="ECO:0000256" key="5">
    <source>
        <dbReference type="ARBA" id="ARBA00023004"/>
    </source>
</evidence>
<dbReference type="GO" id="GO:0006707">
    <property type="term" value="P:cholesterol catabolic process"/>
    <property type="evidence" value="ECO:0007669"/>
    <property type="project" value="TreeGrafter"/>
</dbReference>